<reference evidence="2" key="1">
    <citation type="journal article" date="2016" name="Nature">
        <title>Genome evolution in the allotetraploid frog Xenopus laevis.</title>
        <authorList>
            <person name="Session A.M."/>
            <person name="Uno Y."/>
            <person name="Kwon T."/>
            <person name="Chapman J.A."/>
            <person name="Toyoda A."/>
            <person name="Takahashi S."/>
            <person name="Fukui A."/>
            <person name="Hikosaka A."/>
            <person name="Suzuki A."/>
            <person name="Kondo M."/>
            <person name="van Heeringen S.J."/>
            <person name="Quigley I."/>
            <person name="Heinz S."/>
            <person name="Ogino H."/>
            <person name="Ochi H."/>
            <person name="Hellsten U."/>
            <person name="Lyons J.B."/>
            <person name="Simakov O."/>
            <person name="Putnam N."/>
            <person name="Stites J."/>
            <person name="Kuroki Y."/>
            <person name="Tanaka T."/>
            <person name="Michiue T."/>
            <person name="Watanabe M."/>
            <person name="Bogdanovic O."/>
            <person name="Lister R."/>
            <person name="Georgiou G."/>
            <person name="Paranjpe S.S."/>
            <person name="van Kruijsbergen I."/>
            <person name="Shu S."/>
            <person name="Carlson J."/>
            <person name="Kinoshita T."/>
            <person name="Ohta Y."/>
            <person name="Mawaribuchi S."/>
            <person name="Jenkins J."/>
            <person name="Grimwood J."/>
            <person name="Schmutz J."/>
            <person name="Mitros T."/>
            <person name="Mozaffari S.V."/>
            <person name="Suzuki Y."/>
            <person name="Haramoto Y."/>
            <person name="Yamamoto T.S."/>
            <person name="Takagi C."/>
            <person name="Heald R."/>
            <person name="Miller K."/>
            <person name="Haudenschild C."/>
            <person name="Kitzman J."/>
            <person name="Nakayama T."/>
            <person name="Izutsu Y."/>
            <person name="Robert J."/>
            <person name="Fortriede J."/>
            <person name="Burns K."/>
            <person name="Lotay V."/>
            <person name="Karimi K."/>
            <person name="Yasuoka Y."/>
            <person name="Dichmann D.S."/>
            <person name="Flajnik M.F."/>
            <person name="Houston D.W."/>
            <person name="Shendure J."/>
            <person name="DuPasquier L."/>
            <person name="Vize P.D."/>
            <person name="Zorn A.M."/>
            <person name="Ito M."/>
            <person name="Marcotte E.M."/>
            <person name="Wallingford J.B."/>
            <person name="Ito Y."/>
            <person name="Asashima M."/>
            <person name="Ueno N."/>
            <person name="Matsuda Y."/>
            <person name="Veenstra G.J."/>
            <person name="Fujiyama A."/>
            <person name="Harland R.M."/>
            <person name="Taira M."/>
            <person name="Rokhsar D.S."/>
        </authorList>
    </citation>
    <scope>NUCLEOTIDE SEQUENCE [LARGE SCALE GENOMIC DNA]</scope>
    <source>
        <strain evidence="2">J</strain>
    </source>
</reference>
<evidence type="ECO:0000313" key="1">
    <source>
        <dbReference type="EMBL" id="OCT80966.1"/>
    </source>
</evidence>
<protein>
    <submittedName>
        <fullName evidence="1">Uncharacterized protein</fullName>
    </submittedName>
</protein>
<organism evidence="1 2">
    <name type="scientific">Xenopus laevis</name>
    <name type="common">African clawed frog</name>
    <dbReference type="NCBI Taxonomy" id="8355"/>
    <lineage>
        <taxon>Eukaryota</taxon>
        <taxon>Metazoa</taxon>
        <taxon>Chordata</taxon>
        <taxon>Craniata</taxon>
        <taxon>Vertebrata</taxon>
        <taxon>Euteleostomi</taxon>
        <taxon>Amphibia</taxon>
        <taxon>Batrachia</taxon>
        <taxon>Anura</taxon>
        <taxon>Pipoidea</taxon>
        <taxon>Pipidae</taxon>
        <taxon>Xenopodinae</taxon>
        <taxon>Xenopus</taxon>
        <taxon>Xenopus</taxon>
    </lineage>
</organism>
<proteinExistence type="predicted"/>
<dbReference type="AlphaFoldDB" id="A0A974CYR3"/>
<dbReference type="EMBL" id="CM004474">
    <property type="protein sequence ID" value="OCT80966.1"/>
    <property type="molecule type" value="Genomic_DNA"/>
</dbReference>
<evidence type="ECO:0000313" key="2">
    <source>
        <dbReference type="Proteomes" id="UP000694892"/>
    </source>
</evidence>
<accession>A0A974CYR3</accession>
<name>A0A974CYR3_XENLA</name>
<gene>
    <name evidence="1" type="ORF">XELAEV_18027779mg</name>
</gene>
<sequence>MQICKYRVLNDLPSCCLEATSFLVTHLHTAVNACHKILPCILYPAVLSCE</sequence>
<dbReference type="Proteomes" id="UP000694892">
    <property type="component" value="Chromosome 5L"/>
</dbReference>